<evidence type="ECO:0000313" key="2">
    <source>
        <dbReference type="EMBL" id="PCG77168.1"/>
    </source>
</evidence>
<protein>
    <submittedName>
        <fullName evidence="2">Uncharacterized protein</fullName>
    </submittedName>
</protein>
<accession>A0A2A4JZQ7</accession>
<reference evidence="2" key="1">
    <citation type="submission" date="2017-09" db="EMBL/GenBank/DDBJ databases">
        <title>Contemporary evolution of a Lepidopteran species, Heliothis virescens, in response to modern agricultural practices.</title>
        <authorList>
            <person name="Fritz M.L."/>
            <person name="Deyonke A.M."/>
            <person name="Papanicolaou A."/>
            <person name="Micinski S."/>
            <person name="Westbrook J."/>
            <person name="Gould F."/>
        </authorList>
    </citation>
    <scope>NUCLEOTIDE SEQUENCE [LARGE SCALE GENOMIC DNA]</scope>
    <source>
        <strain evidence="2">HvINT-</strain>
        <tissue evidence="2">Whole body</tissue>
    </source>
</reference>
<gene>
    <name evidence="2" type="ORF">B5V51_7958</name>
</gene>
<dbReference type="EMBL" id="NWSH01000348">
    <property type="protein sequence ID" value="PCG77168.1"/>
    <property type="molecule type" value="Genomic_DNA"/>
</dbReference>
<comment type="caution">
    <text evidence="2">The sequence shown here is derived from an EMBL/GenBank/DDBJ whole genome shotgun (WGS) entry which is preliminary data.</text>
</comment>
<proteinExistence type="predicted"/>
<sequence length="188" mass="21181">MHGSHVFLFSLACLVCAVNCLTSRESICIQYYASGENYDLNELPEQMYGVYFWPPNQRQRDSCENISFRKLSPQEATLKSHECSSLNLPVNETVMKATYVNNSGKTVNLVYYGDQEVKKMYRACDKNIATYIFKKVNDSYVLGINCSAGGRGILYSRFLPSSAEVQAVVNSIEIMSGREGSPDCRLNY</sequence>
<dbReference type="AlphaFoldDB" id="A0A2A4JZQ7"/>
<name>A0A2A4JZQ7_HELVI</name>
<organism evidence="2">
    <name type="scientific">Heliothis virescens</name>
    <name type="common">Tobacco budworm moth</name>
    <dbReference type="NCBI Taxonomy" id="7102"/>
    <lineage>
        <taxon>Eukaryota</taxon>
        <taxon>Metazoa</taxon>
        <taxon>Ecdysozoa</taxon>
        <taxon>Arthropoda</taxon>
        <taxon>Hexapoda</taxon>
        <taxon>Insecta</taxon>
        <taxon>Pterygota</taxon>
        <taxon>Neoptera</taxon>
        <taxon>Endopterygota</taxon>
        <taxon>Lepidoptera</taxon>
        <taxon>Glossata</taxon>
        <taxon>Ditrysia</taxon>
        <taxon>Noctuoidea</taxon>
        <taxon>Noctuidae</taxon>
        <taxon>Heliothinae</taxon>
        <taxon>Heliothis</taxon>
    </lineage>
</organism>
<keyword evidence="1" id="KW-0732">Signal</keyword>
<evidence type="ECO:0000256" key="1">
    <source>
        <dbReference type="SAM" id="SignalP"/>
    </source>
</evidence>
<feature type="signal peptide" evidence="1">
    <location>
        <begin position="1"/>
        <end position="20"/>
    </location>
</feature>
<feature type="chain" id="PRO_5012946581" evidence="1">
    <location>
        <begin position="21"/>
        <end position="188"/>
    </location>
</feature>